<keyword evidence="12" id="KW-1185">Reference proteome</keyword>
<dbReference type="FunFam" id="3.40.50.261:FF:000001">
    <property type="entry name" value="Succinate--CoA ligase [ADP-forming] subunit beta"/>
    <property type="match status" value="1"/>
</dbReference>
<protein>
    <recommendedName>
        <fullName evidence="10">ATP-grasp domain-containing protein</fullName>
    </recommendedName>
</protein>
<keyword evidence="6 9" id="KW-0067">ATP-binding</keyword>
<feature type="non-terminal residue" evidence="11">
    <location>
        <position position="423"/>
    </location>
</feature>
<keyword evidence="8" id="KW-0809">Transit peptide</keyword>
<dbReference type="Gene3D" id="3.30.470.20">
    <property type="entry name" value="ATP-grasp fold, B domain"/>
    <property type="match status" value="1"/>
</dbReference>
<reference evidence="11" key="1">
    <citation type="journal article" date="2020" name="Phytopathology">
        <title>Genome Sequence Resources of Colletotrichum truncatum, C. plurivorum, C. musicola, and C. sojae: Four Species Pathogenic to Soybean (Glycine max).</title>
        <authorList>
            <person name="Rogerio F."/>
            <person name="Boufleur T.R."/>
            <person name="Ciampi-Guillardi M."/>
            <person name="Sukno S.A."/>
            <person name="Thon M.R."/>
            <person name="Massola Junior N.S."/>
            <person name="Baroncelli R."/>
        </authorList>
    </citation>
    <scope>NUCLEOTIDE SEQUENCE</scope>
    <source>
        <strain evidence="11">LFN0074</strain>
    </source>
</reference>
<evidence type="ECO:0000313" key="12">
    <source>
        <dbReference type="Proteomes" id="UP000639643"/>
    </source>
</evidence>
<evidence type="ECO:0000313" key="11">
    <source>
        <dbReference type="EMBL" id="KAF6832979.1"/>
    </source>
</evidence>
<dbReference type="GO" id="GO:0005524">
    <property type="term" value="F:ATP binding"/>
    <property type="evidence" value="ECO:0007669"/>
    <property type="project" value="UniProtKB-UniRule"/>
</dbReference>
<keyword evidence="5 9" id="KW-0547">Nucleotide-binding</keyword>
<keyword evidence="7" id="KW-0460">Magnesium</keyword>
<evidence type="ECO:0000256" key="8">
    <source>
        <dbReference type="ARBA" id="ARBA00022946"/>
    </source>
</evidence>
<dbReference type="GO" id="GO:0005739">
    <property type="term" value="C:mitochondrion"/>
    <property type="evidence" value="ECO:0007669"/>
    <property type="project" value="TreeGrafter"/>
</dbReference>
<evidence type="ECO:0000259" key="10">
    <source>
        <dbReference type="PROSITE" id="PS50975"/>
    </source>
</evidence>
<dbReference type="GO" id="GO:0006104">
    <property type="term" value="P:succinyl-CoA metabolic process"/>
    <property type="evidence" value="ECO:0007669"/>
    <property type="project" value="TreeGrafter"/>
</dbReference>
<dbReference type="GO" id="GO:0042709">
    <property type="term" value="C:succinate-CoA ligase complex"/>
    <property type="evidence" value="ECO:0007669"/>
    <property type="project" value="TreeGrafter"/>
</dbReference>
<organism evidence="11 12">
    <name type="scientific">Colletotrichum musicola</name>
    <dbReference type="NCBI Taxonomy" id="2175873"/>
    <lineage>
        <taxon>Eukaryota</taxon>
        <taxon>Fungi</taxon>
        <taxon>Dikarya</taxon>
        <taxon>Ascomycota</taxon>
        <taxon>Pezizomycotina</taxon>
        <taxon>Sordariomycetes</taxon>
        <taxon>Hypocreomycetidae</taxon>
        <taxon>Glomerellales</taxon>
        <taxon>Glomerellaceae</taxon>
        <taxon>Colletotrichum</taxon>
        <taxon>Colletotrichum orchidearum species complex</taxon>
    </lineage>
</organism>
<dbReference type="Pfam" id="PF00549">
    <property type="entry name" value="Ligase_CoA"/>
    <property type="match status" value="1"/>
</dbReference>
<keyword evidence="2" id="KW-0816">Tricarboxylic acid cycle</keyword>
<dbReference type="PANTHER" id="PTHR11815">
    <property type="entry name" value="SUCCINYL-COA SYNTHETASE BETA CHAIN"/>
    <property type="match status" value="1"/>
</dbReference>
<dbReference type="GO" id="GO:0004775">
    <property type="term" value="F:succinate-CoA ligase (ADP-forming) activity"/>
    <property type="evidence" value="ECO:0007669"/>
    <property type="project" value="TreeGrafter"/>
</dbReference>
<evidence type="ECO:0000256" key="7">
    <source>
        <dbReference type="ARBA" id="ARBA00022842"/>
    </source>
</evidence>
<accession>A0A8H6KK32</accession>
<evidence type="ECO:0000256" key="9">
    <source>
        <dbReference type="PROSITE-ProRule" id="PRU00409"/>
    </source>
</evidence>
<dbReference type="EMBL" id="WIGM01000225">
    <property type="protein sequence ID" value="KAF6832979.1"/>
    <property type="molecule type" value="Genomic_DNA"/>
</dbReference>
<sequence length="423" mass="45185">LPLLQQTRRLSLHEHQSHAILKEFNLPVPRGKLASSPAEAAQIVKELGEPDTTPQSISTSKLTSQGGKCALKPQILKGGRAGDVFGSGTSVQIVDSPRTAEETAARMLGRHLETGPRVEQLFVAEAVEHGDVWYLAMRFDRERCRPVVVASRRGGVDVTKEQLHAVPFSITRGITPEVVQQVSNHLGASQSDKESLGSILNGLHRVFTAKDATLIEINPLARSSSGGLTCLNTHLTIDDAAARRQKYLFSQRDLSHEVPEEIEAERHGLAYVKMPGAGDVGCVVNGAGLAMATNDAVALHGGSSANFLDGGGQATRETMVKAFEIVLRDERVRAVLVNIYGGITRGDMIAEAIIGAAEELGPLKVPMVVRLQGTNSELGLKMLEEADLGLHTEADFGRAAQKAVELATASRTVDAHSSVSTRG</sequence>
<evidence type="ECO:0000256" key="6">
    <source>
        <dbReference type="ARBA" id="ARBA00022840"/>
    </source>
</evidence>
<dbReference type="Pfam" id="PF08442">
    <property type="entry name" value="ATP-grasp_2"/>
    <property type="match status" value="1"/>
</dbReference>
<keyword evidence="3" id="KW-0436">Ligase</keyword>
<dbReference type="PROSITE" id="PS01217">
    <property type="entry name" value="SUCCINYL_COA_LIG_3"/>
    <property type="match status" value="1"/>
</dbReference>
<dbReference type="SUPFAM" id="SSF52210">
    <property type="entry name" value="Succinyl-CoA synthetase domains"/>
    <property type="match status" value="1"/>
</dbReference>
<dbReference type="InterPro" id="IPR016102">
    <property type="entry name" value="Succinyl-CoA_synth-like"/>
</dbReference>
<evidence type="ECO:0000256" key="1">
    <source>
        <dbReference type="ARBA" id="ARBA00005064"/>
    </source>
</evidence>
<dbReference type="PANTHER" id="PTHR11815:SF1">
    <property type="entry name" value="SUCCINATE--COA LIGASE [ADP-FORMING] SUBUNIT BETA, MITOCHONDRIAL"/>
    <property type="match status" value="1"/>
</dbReference>
<name>A0A8H6KK32_9PEZI</name>
<dbReference type="OrthoDB" id="1664372at2759"/>
<dbReference type="GO" id="GO:0006099">
    <property type="term" value="P:tricarboxylic acid cycle"/>
    <property type="evidence" value="ECO:0007669"/>
    <property type="project" value="UniProtKB-UniPathway"/>
</dbReference>
<dbReference type="Gene3D" id="3.30.1490.20">
    <property type="entry name" value="ATP-grasp fold, A domain"/>
    <property type="match status" value="1"/>
</dbReference>
<dbReference type="UniPathway" id="UPA00223">
    <property type="reaction ID" value="UER00999"/>
</dbReference>
<dbReference type="InterPro" id="IPR013650">
    <property type="entry name" value="ATP-grasp_succ-CoA_synth-type"/>
</dbReference>
<dbReference type="Proteomes" id="UP000639643">
    <property type="component" value="Unassembled WGS sequence"/>
</dbReference>
<evidence type="ECO:0000256" key="3">
    <source>
        <dbReference type="ARBA" id="ARBA00022598"/>
    </source>
</evidence>
<dbReference type="InterPro" id="IPR005811">
    <property type="entry name" value="SUCC_ACL_C"/>
</dbReference>
<dbReference type="InterPro" id="IPR011761">
    <property type="entry name" value="ATP-grasp"/>
</dbReference>
<gene>
    <name evidence="11" type="ORF">CMUS01_06700</name>
</gene>
<dbReference type="AlphaFoldDB" id="A0A8H6KK32"/>
<dbReference type="SUPFAM" id="SSF56059">
    <property type="entry name" value="Glutathione synthetase ATP-binding domain-like"/>
    <property type="match status" value="1"/>
</dbReference>
<dbReference type="PROSITE" id="PS50975">
    <property type="entry name" value="ATP_GRASP"/>
    <property type="match status" value="1"/>
</dbReference>
<keyword evidence="4" id="KW-0479">Metal-binding</keyword>
<feature type="domain" description="ATP-grasp" evidence="10">
    <location>
        <begin position="18"/>
        <end position="246"/>
    </location>
</feature>
<dbReference type="InterPro" id="IPR017866">
    <property type="entry name" value="Succ-CoA_synthase_bsu_CS"/>
</dbReference>
<dbReference type="PIRSF" id="PIRSF001554">
    <property type="entry name" value="SucCS_beta"/>
    <property type="match status" value="1"/>
</dbReference>
<evidence type="ECO:0000256" key="5">
    <source>
        <dbReference type="ARBA" id="ARBA00022741"/>
    </source>
</evidence>
<evidence type="ECO:0000256" key="2">
    <source>
        <dbReference type="ARBA" id="ARBA00022532"/>
    </source>
</evidence>
<evidence type="ECO:0000256" key="4">
    <source>
        <dbReference type="ARBA" id="ARBA00022723"/>
    </source>
</evidence>
<dbReference type="InterPro" id="IPR013815">
    <property type="entry name" value="ATP_grasp_subdomain_1"/>
</dbReference>
<comment type="caution">
    <text evidence="11">The sequence shown here is derived from an EMBL/GenBank/DDBJ whole genome shotgun (WGS) entry which is preliminary data.</text>
</comment>
<comment type="pathway">
    <text evidence="1">Carbohydrate metabolism; tricarboxylic acid cycle; succinate from succinyl-CoA (ligase route): step 1/1.</text>
</comment>
<dbReference type="Gene3D" id="3.40.50.261">
    <property type="entry name" value="Succinyl-CoA synthetase domains"/>
    <property type="match status" value="1"/>
</dbReference>
<proteinExistence type="predicted"/>
<dbReference type="GO" id="GO:0046872">
    <property type="term" value="F:metal ion binding"/>
    <property type="evidence" value="ECO:0007669"/>
    <property type="project" value="UniProtKB-KW"/>
</dbReference>
<dbReference type="InterPro" id="IPR005809">
    <property type="entry name" value="Succ_CoA_ligase-like_bsu"/>
</dbReference>